<evidence type="ECO:0000313" key="2">
    <source>
        <dbReference type="Proteomes" id="UP000019141"/>
    </source>
</evidence>
<gene>
    <name evidence="1" type="ORF">ETSY1_08620</name>
</gene>
<reference evidence="1 2" key="1">
    <citation type="journal article" date="2014" name="Nature">
        <title>An environmental bacterial taxon with a large and distinct metabolic repertoire.</title>
        <authorList>
            <person name="Wilson M.C."/>
            <person name="Mori T."/>
            <person name="Ruckert C."/>
            <person name="Uria A.R."/>
            <person name="Helf M.J."/>
            <person name="Takada K."/>
            <person name="Gernert C."/>
            <person name="Steffens U.A."/>
            <person name="Heycke N."/>
            <person name="Schmitt S."/>
            <person name="Rinke C."/>
            <person name="Helfrich E.J."/>
            <person name="Brachmann A.O."/>
            <person name="Gurgui C."/>
            <person name="Wakimoto T."/>
            <person name="Kracht M."/>
            <person name="Crusemann M."/>
            <person name="Hentschel U."/>
            <person name="Abe I."/>
            <person name="Matsunaga S."/>
            <person name="Kalinowski J."/>
            <person name="Takeyama H."/>
            <person name="Piel J."/>
        </authorList>
    </citation>
    <scope>NUCLEOTIDE SEQUENCE [LARGE SCALE GENOMIC DNA]</scope>
    <source>
        <strain evidence="2">TSY1</strain>
    </source>
</reference>
<dbReference type="Gene3D" id="3.20.20.30">
    <property type="entry name" value="Luciferase-like domain"/>
    <property type="match status" value="1"/>
</dbReference>
<keyword evidence="2" id="KW-1185">Reference proteome</keyword>
<dbReference type="GO" id="GO:0016705">
    <property type="term" value="F:oxidoreductase activity, acting on paired donors, with incorporation or reduction of molecular oxygen"/>
    <property type="evidence" value="ECO:0007669"/>
    <property type="project" value="InterPro"/>
</dbReference>
<comment type="caution">
    <text evidence="1">The sequence shown here is derived from an EMBL/GenBank/DDBJ whole genome shotgun (WGS) entry which is preliminary data.</text>
</comment>
<dbReference type="EMBL" id="AZHW01000269">
    <property type="protein sequence ID" value="ETX01117.1"/>
    <property type="molecule type" value="Genomic_DNA"/>
</dbReference>
<proteinExistence type="predicted"/>
<dbReference type="Proteomes" id="UP000019141">
    <property type="component" value="Unassembled WGS sequence"/>
</dbReference>
<name>W4LUK7_ENTF1</name>
<dbReference type="InterPro" id="IPR036661">
    <property type="entry name" value="Luciferase-like_sf"/>
</dbReference>
<protein>
    <recommendedName>
        <fullName evidence="3">Luciferase-like domain-containing protein</fullName>
    </recommendedName>
</protein>
<accession>W4LUK7</accession>
<evidence type="ECO:0000313" key="1">
    <source>
        <dbReference type="EMBL" id="ETX01117.1"/>
    </source>
</evidence>
<sequence>MSTFITAESLADDTELDDLITDEMVDHFAVAGTPADCVGQLQRIVETGFTSVSCNLAAVRRGSLYEGLRETITTFGEILPQVKALGDN</sequence>
<dbReference type="AlphaFoldDB" id="W4LUK7"/>
<dbReference type="HOGENOM" id="CLU_2463328_0_0_7"/>
<evidence type="ECO:0008006" key="3">
    <source>
        <dbReference type="Google" id="ProtNLM"/>
    </source>
</evidence>
<dbReference type="SUPFAM" id="SSF51679">
    <property type="entry name" value="Bacterial luciferase-like"/>
    <property type="match status" value="1"/>
</dbReference>
<organism evidence="1 2">
    <name type="scientific">Entotheonella factor</name>
    <dbReference type="NCBI Taxonomy" id="1429438"/>
    <lineage>
        <taxon>Bacteria</taxon>
        <taxon>Pseudomonadati</taxon>
        <taxon>Nitrospinota/Tectimicrobiota group</taxon>
        <taxon>Candidatus Tectimicrobiota</taxon>
        <taxon>Candidatus Entotheonellia</taxon>
        <taxon>Candidatus Entotheonellales</taxon>
        <taxon>Candidatus Entotheonellaceae</taxon>
        <taxon>Candidatus Entotheonella</taxon>
    </lineage>
</organism>